<evidence type="ECO:0000313" key="2">
    <source>
        <dbReference type="Proteomes" id="UP000276133"/>
    </source>
</evidence>
<dbReference type="Proteomes" id="UP000276133">
    <property type="component" value="Unassembled WGS sequence"/>
</dbReference>
<dbReference type="EMBL" id="REGN01008120">
    <property type="protein sequence ID" value="RNA04401.1"/>
    <property type="molecule type" value="Genomic_DNA"/>
</dbReference>
<comment type="caution">
    <text evidence="1">The sequence shown here is derived from an EMBL/GenBank/DDBJ whole genome shotgun (WGS) entry which is preliminary data.</text>
</comment>
<name>A0A3M7Q084_BRAPC</name>
<organism evidence="1 2">
    <name type="scientific">Brachionus plicatilis</name>
    <name type="common">Marine rotifer</name>
    <name type="synonym">Brachionus muelleri</name>
    <dbReference type="NCBI Taxonomy" id="10195"/>
    <lineage>
        <taxon>Eukaryota</taxon>
        <taxon>Metazoa</taxon>
        <taxon>Spiralia</taxon>
        <taxon>Gnathifera</taxon>
        <taxon>Rotifera</taxon>
        <taxon>Eurotatoria</taxon>
        <taxon>Monogononta</taxon>
        <taxon>Pseudotrocha</taxon>
        <taxon>Ploima</taxon>
        <taxon>Brachionidae</taxon>
        <taxon>Brachionus</taxon>
    </lineage>
</organism>
<accession>A0A3M7Q084</accession>
<gene>
    <name evidence="1" type="ORF">BpHYR1_038621</name>
</gene>
<proteinExistence type="predicted"/>
<protein>
    <submittedName>
        <fullName evidence="1">Uncharacterized protein</fullName>
    </submittedName>
</protein>
<dbReference type="AlphaFoldDB" id="A0A3M7Q084"/>
<sequence length="67" mass="7827">MARLSFYYYEKVIFISKIKNQYRKLVTITLGTMSKFGFIPYGTNTIETIFALTLSLKSDVKVYSKKK</sequence>
<evidence type="ECO:0000313" key="1">
    <source>
        <dbReference type="EMBL" id="RNA04401.1"/>
    </source>
</evidence>
<reference evidence="1 2" key="1">
    <citation type="journal article" date="2018" name="Sci. Rep.">
        <title>Genomic signatures of local adaptation to the degree of environmental predictability in rotifers.</title>
        <authorList>
            <person name="Franch-Gras L."/>
            <person name="Hahn C."/>
            <person name="Garcia-Roger E.M."/>
            <person name="Carmona M.J."/>
            <person name="Serra M."/>
            <person name="Gomez A."/>
        </authorList>
    </citation>
    <scope>NUCLEOTIDE SEQUENCE [LARGE SCALE GENOMIC DNA]</scope>
    <source>
        <strain evidence="1">HYR1</strain>
    </source>
</reference>
<keyword evidence="2" id="KW-1185">Reference proteome</keyword>